<keyword evidence="18" id="KW-0325">Glycoprotein</keyword>
<dbReference type="SUPFAM" id="SSF52058">
    <property type="entry name" value="L domain-like"/>
    <property type="match status" value="1"/>
</dbReference>
<evidence type="ECO:0000313" key="26">
    <source>
        <dbReference type="EMBL" id="GMN40625.1"/>
    </source>
</evidence>
<evidence type="ECO:0000256" key="23">
    <source>
        <dbReference type="SAM" id="Phobius"/>
    </source>
</evidence>
<keyword evidence="9 23" id="KW-0812">Transmembrane</keyword>
<dbReference type="EC" id="2.7.11.1" evidence="3"/>
<evidence type="ECO:0000256" key="12">
    <source>
        <dbReference type="ARBA" id="ARBA00022741"/>
    </source>
</evidence>
<evidence type="ECO:0000256" key="5">
    <source>
        <dbReference type="ARBA" id="ARBA00022527"/>
    </source>
</evidence>
<keyword evidence="13" id="KW-0418">Kinase</keyword>
<evidence type="ECO:0000256" key="22">
    <source>
        <dbReference type="PROSITE-ProRule" id="PRU10141"/>
    </source>
</evidence>
<evidence type="ECO:0000259" key="25">
    <source>
        <dbReference type="PROSITE" id="PS50011"/>
    </source>
</evidence>
<comment type="catalytic activity">
    <reaction evidence="20">
        <text>L-threonyl-[protein] + ATP = O-phospho-L-threonyl-[protein] + ADP + H(+)</text>
        <dbReference type="Rhea" id="RHEA:46608"/>
        <dbReference type="Rhea" id="RHEA-COMP:11060"/>
        <dbReference type="Rhea" id="RHEA-COMP:11605"/>
        <dbReference type="ChEBI" id="CHEBI:15378"/>
        <dbReference type="ChEBI" id="CHEBI:30013"/>
        <dbReference type="ChEBI" id="CHEBI:30616"/>
        <dbReference type="ChEBI" id="CHEBI:61977"/>
        <dbReference type="ChEBI" id="CHEBI:456216"/>
        <dbReference type="EC" id="2.7.11.1"/>
    </reaction>
</comment>
<dbReference type="GO" id="GO:0033612">
    <property type="term" value="F:receptor serine/threonine kinase binding"/>
    <property type="evidence" value="ECO:0007669"/>
    <property type="project" value="TreeGrafter"/>
</dbReference>
<keyword evidence="4" id="KW-0134">Cell wall</keyword>
<dbReference type="FunFam" id="3.80.10.10:FF:000177">
    <property type="entry name" value="Leucine-rich repeat receptor-like serine/threonine-protein kinase At1g17230"/>
    <property type="match status" value="1"/>
</dbReference>
<keyword evidence="7" id="KW-0433">Leucine-rich repeat</keyword>
<keyword evidence="4" id="KW-0964">Secreted</keyword>
<dbReference type="Pfam" id="PF00069">
    <property type="entry name" value="Pkinase"/>
    <property type="match status" value="1"/>
</dbReference>
<dbReference type="FunFam" id="3.30.200.20:FF:000309">
    <property type="entry name" value="Leucine-rich repeat receptor protein kinase MSP1"/>
    <property type="match status" value="1"/>
</dbReference>
<dbReference type="PRINTS" id="PR00019">
    <property type="entry name" value="LEURICHRPT"/>
</dbReference>
<comment type="similarity">
    <text evidence="19">Belongs to the polygalacturonase-inhibiting protein family.</text>
</comment>
<organism evidence="26 27">
    <name type="scientific">Ficus carica</name>
    <name type="common">Common fig</name>
    <dbReference type="NCBI Taxonomy" id="3494"/>
    <lineage>
        <taxon>Eukaryota</taxon>
        <taxon>Viridiplantae</taxon>
        <taxon>Streptophyta</taxon>
        <taxon>Embryophyta</taxon>
        <taxon>Tracheophyta</taxon>
        <taxon>Spermatophyta</taxon>
        <taxon>Magnoliopsida</taxon>
        <taxon>eudicotyledons</taxon>
        <taxon>Gunneridae</taxon>
        <taxon>Pentapetalae</taxon>
        <taxon>rosids</taxon>
        <taxon>fabids</taxon>
        <taxon>Rosales</taxon>
        <taxon>Moraceae</taxon>
        <taxon>Ficeae</taxon>
        <taxon>Ficus</taxon>
    </lineage>
</organism>
<evidence type="ECO:0000256" key="1">
    <source>
        <dbReference type="ARBA" id="ARBA00004191"/>
    </source>
</evidence>
<evidence type="ECO:0000256" key="9">
    <source>
        <dbReference type="ARBA" id="ARBA00022692"/>
    </source>
</evidence>
<dbReference type="InterPro" id="IPR000719">
    <property type="entry name" value="Prot_kinase_dom"/>
</dbReference>
<evidence type="ECO:0000256" key="4">
    <source>
        <dbReference type="ARBA" id="ARBA00022512"/>
    </source>
</evidence>
<keyword evidence="27" id="KW-1185">Reference proteome</keyword>
<dbReference type="SUPFAM" id="SSF52047">
    <property type="entry name" value="RNI-like"/>
    <property type="match status" value="1"/>
</dbReference>
<dbReference type="PROSITE" id="PS00109">
    <property type="entry name" value="PROTEIN_KINASE_TYR"/>
    <property type="match status" value="1"/>
</dbReference>
<dbReference type="FunFam" id="3.80.10.10:FF:000041">
    <property type="entry name" value="LRR receptor-like serine/threonine-protein kinase ERECTA"/>
    <property type="match status" value="1"/>
</dbReference>
<dbReference type="InterPro" id="IPR050647">
    <property type="entry name" value="Plant_LRR-RLKs"/>
</dbReference>
<dbReference type="PANTHER" id="PTHR48056">
    <property type="entry name" value="LRR RECEPTOR-LIKE SERINE/THREONINE-PROTEIN KINASE-RELATED"/>
    <property type="match status" value="1"/>
</dbReference>
<dbReference type="FunFam" id="1.10.510.10:FF:000445">
    <property type="entry name" value="MDIS1-interacting receptor like kinase 2"/>
    <property type="match status" value="1"/>
</dbReference>
<dbReference type="GO" id="GO:0005524">
    <property type="term" value="F:ATP binding"/>
    <property type="evidence" value="ECO:0007669"/>
    <property type="project" value="UniProtKB-UniRule"/>
</dbReference>
<evidence type="ECO:0000256" key="17">
    <source>
        <dbReference type="ARBA" id="ARBA00023170"/>
    </source>
</evidence>
<dbReference type="Pfam" id="PF00560">
    <property type="entry name" value="LRR_1"/>
    <property type="match status" value="8"/>
</dbReference>
<evidence type="ECO:0000256" key="2">
    <source>
        <dbReference type="ARBA" id="ARBA00004479"/>
    </source>
</evidence>
<keyword evidence="11" id="KW-0677">Repeat</keyword>
<sequence>MANRGQVQSFAVVAWLVLVLSPCKANSASNQEVETLLKWKESLPNQSIFDTWIYPKTNNTNSSLQVPCTWYGITCNNQGSVTGINLAYIGLKGTLQNLDFSSFPNLLRLDLKWNRLTGTIPTTIGKVSNLQFLDLSTNSLNGSLPLSLANLTQVYELDVSRNQITGVLDPRLFPDGTSSSGAGLRSLKNLLCQSTLLGGRIPNEIGNLKSLALLALDNNSFYGPIPPSLGNLSELSVLRLNENQLSGNIPPNLASLSKLSDLRLFINKLSGLVPSELGNVSALTVLHLAENNFTGHLPPQVCKGGKLVNFSAAFNNFTGPIPVSLRNCRTLYRVRLEHNQLSGELDREFGIYPNLTYIDLSFNKLGGEISSNWGESKNLTLLNVAGNLLTGKIPDEILSLEKLVELDLSSNQLYGEVPIHFGNLSKLSFLGLKENRLIGKIPASVGRLSELEFLELSFNKLVGQIPDQIGDCSKMRFLSLSNNHLNGTIPNRIGNLVALQDLLDLSHNSLGGEIPTQLGKLTILEKLNLSHNNLTGSIPDSLRDMVSLTDINLSYNSLEGPVPDSKIFRSAPEAFSNNKDLCGVQIEGLRPCNTLTRTDNRSSDKKHKHDVIIAVACSASALLLSFAVVGILVFGWKKKKSRRLRTDGRRNQVSMWYFNGGITYEDIIEATNNFDDIYCVGSGGSGKVYKADVPGFDVVLAVKQLSNGEASDQLEIKERLKQYASEVAALSEIKHRNIVKLFGFCSEGANTFLVYEFIERGSLADILMNDNTAKDLDWIKRVQIVNGVAHALCYMHNDIVPPLIHRDISSKNILLDAEFEAHVPDFGVARFLNLDSSTRTAVAGTYGYLAPELAYTMVVTEKCDVYSFGVLALEVVMGKHPGEEITRLQNSADVGRNTRYEDLLDHRLSPPATRDIADKLALIMELANSCLSANPQSRPTMSTVARLIERKGIPLMHDD</sequence>
<dbReference type="Gene3D" id="3.30.200.20">
    <property type="entry name" value="Phosphorylase Kinase, domain 1"/>
    <property type="match status" value="1"/>
</dbReference>
<dbReference type="InterPro" id="IPR001611">
    <property type="entry name" value="Leu-rich_rpt"/>
</dbReference>
<evidence type="ECO:0000256" key="16">
    <source>
        <dbReference type="ARBA" id="ARBA00023136"/>
    </source>
</evidence>
<evidence type="ECO:0000256" key="20">
    <source>
        <dbReference type="ARBA" id="ARBA00047899"/>
    </source>
</evidence>
<dbReference type="Pfam" id="PF08263">
    <property type="entry name" value="LRRNT_2"/>
    <property type="match status" value="1"/>
</dbReference>
<evidence type="ECO:0000256" key="19">
    <source>
        <dbReference type="ARBA" id="ARBA00038043"/>
    </source>
</evidence>
<comment type="caution">
    <text evidence="26">The sequence shown here is derived from an EMBL/GenBank/DDBJ whole genome shotgun (WGS) entry which is preliminary data.</text>
</comment>
<keyword evidence="10 24" id="KW-0732">Signal</keyword>
<dbReference type="InterPro" id="IPR032675">
    <property type="entry name" value="LRR_dom_sf"/>
</dbReference>
<evidence type="ECO:0000256" key="3">
    <source>
        <dbReference type="ARBA" id="ARBA00012513"/>
    </source>
</evidence>
<evidence type="ECO:0000256" key="7">
    <source>
        <dbReference type="ARBA" id="ARBA00022614"/>
    </source>
</evidence>
<dbReference type="EMBL" id="BTGU01000011">
    <property type="protein sequence ID" value="GMN40625.1"/>
    <property type="molecule type" value="Genomic_DNA"/>
</dbReference>
<proteinExistence type="inferred from homology"/>
<name>A0AA87ZW04_FICCA</name>
<dbReference type="Gene3D" id="1.10.510.10">
    <property type="entry name" value="Transferase(Phosphotransferase) domain 1"/>
    <property type="match status" value="1"/>
</dbReference>
<dbReference type="GO" id="GO:0016020">
    <property type="term" value="C:membrane"/>
    <property type="evidence" value="ECO:0007669"/>
    <property type="project" value="UniProtKB-SubCell"/>
</dbReference>
<dbReference type="PROSITE" id="PS50011">
    <property type="entry name" value="PROTEIN_KINASE_DOM"/>
    <property type="match status" value="1"/>
</dbReference>
<reference evidence="26" key="1">
    <citation type="submission" date="2023-07" db="EMBL/GenBank/DDBJ databases">
        <title>draft genome sequence of fig (Ficus carica).</title>
        <authorList>
            <person name="Takahashi T."/>
            <person name="Nishimura K."/>
        </authorList>
    </citation>
    <scope>NUCLEOTIDE SEQUENCE</scope>
</reference>
<keyword evidence="5" id="KW-0723">Serine/threonine-protein kinase</keyword>
<evidence type="ECO:0000313" key="27">
    <source>
        <dbReference type="Proteomes" id="UP001187192"/>
    </source>
</evidence>
<dbReference type="InterPro" id="IPR011009">
    <property type="entry name" value="Kinase-like_dom_sf"/>
</dbReference>
<feature type="domain" description="Protein kinase" evidence="25">
    <location>
        <begin position="674"/>
        <end position="956"/>
    </location>
</feature>
<evidence type="ECO:0000256" key="8">
    <source>
        <dbReference type="ARBA" id="ARBA00022679"/>
    </source>
</evidence>
<dbReference type="AlphaFoldDB" id="A0AA87ZW04"/>
<evidence type="ECO:0000256" key="13">
    <source>
        <dbReference type="ARBA" id="ARBA00022777"/>
    </source>
</evidence>
<keyword evidence="16 23" id="KW-0472">Membrane</keyword>
<keyword evidence="17" id="KW-0675">Receptor</keyword>
<evidence type="ECO:0000256" key="21">
    <source>
        <dbReference type="ARBA" id="ARBA00048679"/>
    </source>
</evidence>
<evidence type="ECO:0000256" key="10">
    <source>
        <dbReference type="ARBA" id="ARBA00022729"/>
    </source>
</evidence>
<keyword evidence="6" id="KW-0597">Phosphoprotein</keyword>
<gene>
    <name evidence="26" type="ORF">TIFTF001_009845</name>
</gene>
<keyword evidence="14 22" id="KW-0067">ATP-binding</keyword>
<evidence type="ECO:0000256" key="6">
    <source>
        <dbReference type="ARBA" id="ARBA00022553"/>
    </source>
</evidence>
<accession>A0AA87ZW04</accession>
<evidence type="ECO:0000256" key="18">
    <source>
        <dbReference type="ARBA" id="ARBA00023180"/>
    </source>
</evidence>
<evidence type="ECO:0000256" key="24">
    <source>
        <dbReference type="SAM" id="SignalP"/>
    </source>
</evidence>
<dbReference type="InterPro" id="IPR003591">
    <property type="entry name" value="Leu-rich_rpt_typical-subtyp"/>
</dbReference>
<dbReference type="Proteomes" id="UP001187192">
    <property type="component" value="Unassembled WGS sequence"/>
</dbReference>
<dbReference type="PROSITE" id="PS00107">
    <property type="entry name" value="PROTEIN_KINASE_ATP"/>
    <property type="match status" value="1"/>
</dbReference>
<keyword evidence="15 23" id="KW-1133">Transmembrane helix</keyword>
<dbReference type="InterPro" id="IPR008266">
    <property type="entry name" value="Tyr_kinase_AS"/>
</dbReference>
<dbReference type="InterPro" id="IPR013210">
    <property type="entry name" value="LRR_N_plant-typ"/>
</dbReference>
<protein>
    <recommendedName>
        <fullName evidence="3">non-specific serine/threonine protein kinase</fullName>
        <ecNumber evidence="3">2.7.11.1</ecNumber>
    </recommendedName>
</protein>
<dbReference type="PANTHER" id="PTHR48056:SF42">
    <property type="entry name" value="MDIS1-INTERACTING RECEPTOR LIKE KINASE 2-LIKE"/>
    <property type="match status" value="1"/>
</dbReference>
<feature type="chain" id="PRO_5041674877" description="non-specific serine/threonine protein kinase" evidence="24">
    <location>
        <begin position="26"/>
        <end position="959"/>
    </location>
</feature>
<dbReference type="Pfam" id="PF13855">
    <property type="entry name" value="LRR_8"/>
    <property type="match status" value="1"/>
</dbReference>
<comment type="subcellular location">
    <subcellularLocation>
        <location evidence="2">Membrane</location>
        <topology evidence="2">Single-pass type I membrane protein</topology>
    </subcellularLocation>
    <subcellularLocation>
        <location evidence="1">Secreted</location>
        <location evidence="1">Cell wall</location>
    </subcellularLocation>
</comment>
<feature type="signal peptide" evidence="24">
    <location>
        <begin position="1"/>
        <end position="25"/>
    </location>
</feature>
<dbReference type="FunFam" id="3.80.10.10:FF:000400">
    <property type="entry name" value="Nuclear pore complex protein NUP107"/>
    <property type="match status" value="1"/>
</dbReference>
<evidence type="ECO:0000256" key="14">
    <source>
        <dbReference type="ARBA" id="ARBA00022840"/>
    </source>
</evidence>
<dbReference type="SMART" id="SM00369">
    <property type="entry name" value="LRR_TYP"/>
    <property type="match status" value="7"/>
</dbReference>
<comment type="catalytic activity">
    <reaction evidence="21">
        <text>L-seryl-[protein] + ATP = O-phospho-L-seryl-[protein] + ADP + H(+)</text>
        <dbReference type="Rhea" id="RHEA:17989"/>
        <dbReference type="Rhea" id="RHEA-COMP:9863"/>
        <dbReference type="Rhea" id="RHEA-COMP:11604"/>
        <dbReference type="ChEBI" id="CHEBI:15378"/>
        <dbReference type="ChEBI" id="CHEBI:29999"/>
        <dbReference type="ChEBI" id="CHEBI:30616"/>
        <dbReference type="ChEBI" id="CHEBI:83421"/>
        <dbReference type="ChEBI" id="CHEBI:456216"/>
        <dbReference type="EC" id="2.7.11.1"/>
    </reaction>
</comment>
<dbReference type="InterPro" id="IPR017441">
    <property type="entry name" value="Protein_kinase_ATP_BS"/>
</dbReference>
<feature type="binding site" evidence="22">
    <location>
        <position position="703"/>
    </location>
    <ligand>
        <name>ATP</name>
        <dbReference type="ChEBI" id="CHEBI:30616"/>
    </ligand>
</feature>
<dbReference type="GO" id="GO:0004674">
    <property type="term" value="F:protein serine/threonine kinase activity"/>
    <property type="evidence" value="ECO:0007669"/>
    <property type="project" value="UniProtKB-KW"/>
</dbReference>
<dbReference type="Gene3D" id="3.80.10.10">
    <property type="entry name" value="Ribonuclease Inhibitor"/>
    <property type="match status" value="6"/>
</dbReference>
<keyword evidence="12 22" id="KW-0547">Nucleotide-binding</keyword>
<dbReference type="SUPFAM" id="SSF56112">
    <property type="entry name" value="Protein kinase-like (PK-like)"/>
    <property type="match status" value="1"/>
</dbReference>
<feature type="transmembrane region" description="Helical" evidence="23">
    <location>
        <begin position="611"/>
        <end position="636"/>
    </location>
</feature>
<keyword evidence="8" id="KW-0808">Transferase</keyword>
<evidence type="ECO:0000256" key="15">
    <source>
        <dbReference type="ARBA" id="ARBA00022989"/>
    </source>
</evidence>
<evidence type="ECO:0000256" key="11">
    <source>
        <dbReference type="ARBA" id="ARBA00022737"/>
    </source>
</evidence>